<reference evidence="2" key="1">
    <citation type="journal article" date="2018" name="Nat. Genet.">
        <title>Extensive intraspecific gene order and gene structural variations between Mo17 and other maize genomes.</title>
        <authorList>
            <person name="Sun S."/>
            <person name="Zhou Y."/>
            <person name="Chen J."/>
            <person name="Shi J."/>
            <person name="Zhao H."/>
            <person name="Zhao H."/>
            <person name="Song W."/>
            <person name="Zhang M."/>
            <person name="Cui Y."/>
            <person name="Dong X."/>
            <person name="Liu H."/>
            <person name="Ma X."/>
            <person name="Jiao Y."/>
            <person name="Wang B."/>
            <person name="Wei X."/>
            <person name="Stein J.C."/>
            <person name="Glaubitz J.C."/>
            <person name="Lu F."/>
            <person name="Yu G."/>
            <person name="Liang C."/>
            <person name="Fengler K."/>
            <person name="Li B."/>
            <person name="Rafalski A."/>
            <person name="Schnable P.S."/>
            <person name="Ware D.H."/>
            <person name="Buckler E.S."/>
            <person name="Lai J."/>
        </authorList>
    </citation>
    <scope>NUCLEOTIDE SEQUENCE [LARGE SCALE GENOMIC DNA]</scope>
    <source>
        <tissue evidence="2">Seedling</tissue>
    </source>
</reference>
<sequence>MTPTPPPSVASSPPCGWTSIENSGSPDCSCPAFGRLYFFLTIAPSAIILASIRKFWAASGVDGDGTTSAASPCFLFLLCFSSCHTGSSINGDAGGAT</sequence>
<comment type="caution">
    <text evidence="2">The sequence shown here is derived from an EMBL/GenBank/DDBJ whole genome shotgun (WGS) entry which is preliminary data.</text>
</comment>
<gene>
    <name evidence="2" type="ORF">Zm00014a_016853</name>
</gene>
<keyword evidence="1" id="KW-0812">Transmembrane</keyword>
<protein>
    <submittedName>
        <fullName evidence="2">Uncharacterized protein</fullName>
    </submittedName>
</protein>
<dbReference type="Proteomes" id="UP000251960">
    <property type="component" value="Chromosome 1"/>
</dbReference>
<organism evidence="2">
    <name type="scientific">Zea mays</name>
    <name type="common">Maize</name>
    <dbReference type="NCBI Taxonomy" id="4577"/>
    <lineage>
        <taxon>Eukaryota</taxon>
        <taxon>Viridiplantae</taxon>
        <taxon>Streptophyta</taxon>
        <taxon>Embryophyta</taxon>
        <taxon>Tracheophyta</taxon>
        <taxon>Spermatophyta</taxon>
        <taxon>Magnoliopsida</taxon>
        <taxon>Liliopsida</taxon>
        <taxon>Poales</taxon>
        <taxon>Poaceae</taxon>
        <taxon>PACMAD clade</taxon>
        <taxon>Panicoideae</taxon>
        <taxon>Andropogonodae</taxon>
        <taxon>Andropogoneae</taxon>
        <taxon>Tripsacinae</taxon>
        <taxon>Zea</taxon>
    </lineage>
</organism>
<evidence type="ECO:0000256" key="1">
    <source>
        <dbReference type="SAM" id="Phobius"/>
    </source>
</evidence>
<keyword evidence="1" id="KW-0472">Membrane</keyword>
<evidence type="ECO:0000313" key="2">
    <source>
        <dbReference type="EMBL" id="PWZ54874.1"/>
    </source>
</evidence>
<keyword evidence="1" id="KW-1133">Transmembrane helix</keyword>
<dbReference type="AlphaFoldDB" id="A0A317YAV3"/>
<name>A0A317YAV3_MAIZE</name>
<accession>A0A317YAV3</accession>
<proteinExistence type="predicted"/>
<feature type="transmembrane region" description="Helical" evidence="1">
    <location>
        <begin position="32"/>
        <end position="52"/>
    </location>
</feature>
<dbReference type="EMBL" id="NCVQ01000001">
    <property type="protein sequence ID" value="PWZ54874.1"/>
    <property type="molecule type" value="Genomic_DNA"/>
</dbReference>